<dbReference type="InterPro" id="IPR050425">
    <property type="entry name" value="NAD(P)_dehydrat-like"/>
</dbReference>
<evidence type="ECO:0000259" key="4">
    <source>
        <dbReference type="Pfam" id="PF13460"/>
    </source>
</evidence>
<dbReference type="Pfam" id="PF13460">
    <property type="entry name" value="NAD_binding_10"/>
    <property type="match status" value="1"/>
</dbReference>
<keyword evidence="3" id="KW-0732">Signal</keyword>
<dbReference type="InterPro" id="IPR016040">
    <property type="entry name" value="NAD(P)-bd_dom"/>
</dbReference>
<gene>
    <name evidence="5" type="ORF">B0F90DRAFT_1916110</name>
</gene>
<dbReference type="Proteomes" id="UP001203297">
    <property type="component" value="Unassembled WGS sequence"/>
</dbReference>
<feature type="domain" description="NAD(P)-binding" evidence="4">
    <location>
        <begin position="86"/>
        <end position="222"/>
    </location>
</feature>
<keyword evidence="6" id="KW-1185">Reference proteome</keyword>
<proteinExistence type="inferred from homology"/>
<organism evidence="5 6">
    <name type="scientific">Multifurca ochricompacta</name>
    <dbReference type="NCBI Taxonomy" id="376703"/>
    <lineage>
        <taxon>Eukaryota</taxon>
        <taxon>Fungi</taxon>
        <taxon>Dikarya</taxon>
        <taxon>Basidiomycota</taxon>
        <taxon>Agaricomycotina</taxon>
        <taxon>Agaricomycetes</taxon>
        <taxon>Russulales</taxon>
        <taxon>Russulaceae</taxon>
        <taxon>Multifurca</taxon>
    </lineage>
</organism>
<comment type="caution">
    <text evidence="5">The sequence shown here is derived from an EMBL/GenBank/DDBJ whole genome shotgun (WGS) entry which is preliminary data.</text>
</comment>
<dbReference type="PANTHER" id="PTHR10366">
    <property type="entry name" value="NAD DEPENDENT EPIMERASE/DEHYDRATASE"/>
    <property type="match status" value="1"/>
</dbReference>
<feature type="chain" id="PRO_5042049495" description="NAD(P)-binding domain-containing protein" evidence="3">
    <location>
        <begin position="26"/>
        <end position="412"/>
    </location>
</feature>
<dbReference type="Gene3D" id="3.40.50.720">
    <property type="entry name" value="NAD(P)-binding Rossmann-like Domain"/>
    <property type="match status" value="2"/>
</dbReference>
<evidence type="ECO:0000256" key="2">
    <source>
        <dbReference type="ARBA" id="ARBA00023445"/>
    </source>
</evidence>
<keyword evidence="1" id="KW-0560">Oxidoreductase</keyword>
<evidence type="ECO:0000256" key="1">
    <source>
        <dbReference type="ARBA" id="ARBA00023002"/>
    </source>
</evidence>
<evidence type="ECO:0000313" key="5">
    <source>
        <dbReference type="EMBL" id="KAI0305657.1"/>
    </source>
</evidence>
<dbReference type="InterPro" id="IPR036291">
    <property type="entry name" value="NAD(P)-bd_dom_sf"/>
</dbReference>
<name>A0AAD4M8B7_9AGAM</name>
<dbReference type="PANTHER" id="PTHR10366:SF564">
    <property type="entry name" value="STEROL-4-ALPHA-CARBOXYLATE 3-DEHYDROGENASE, DECARBOXYLATING"/>
    <property type="match status" value="1"/>
</dbReference>
<sequence length="412" mass="45040">MRTGTSDIILILFLMSTLFALQGHADMPKSRSCYRDIDTSDMSAFAKPVNFLLLMGLCTLIHTTQAYIHPKIYFDPMSSFSIQVTGASGFLGAHVVHQLLEAGYRVRASARTPKVNIVKEGWLSYGHKFEVVAVDDLATGDLTDALKGVGAIVHVAAPLAMAGPPDVVISVRVFRPCHTITLPSFTDTTLSGAVDGTLNVLKQGYAAGVRKFVVTSSISTAFDVLDVKSTVQANRNSWNPASVELAREGKYGPGYTYGAAKLPPNGNFGHLRMRTQTPTSPVLVLPAPRGKYSSWLGWADVRDVARAHVRALSVGPLPDRTHKRLLLGEFVDYPKAVEYILEQRPELKGRTVDPKDAPWSPTGWVSDLDITEQVLGIKREEFYSWQEMVLAAVDATLTLEKEWAAKGLTLDI</sequence>
<dbReference type="GO" id="GO:0016616">
    <property type="term" value="F:oxidoreductase activity, acting on the CH-OH group of donors, NAD or NADP as acceptor"/>
    <property type="evidence" value="ECO:0007669"/>
    <property type="project" value="TreeGrafter"/>
</dbReference>
<evidence type="ECO:0000313" key="6">
    <source>
        <dbReference type="Proteomes" id="UP001203297"/>
    </source>
</evidence>
<accession>A0AAD4M8B7</accession>
<dbReference type="SUPFAM" id="SSF51735">
    <property type="entry name" value="NAD(P)-binding Rossmann-fold domains"/>
    <property type="match status" value="1"/>
</dbReference>
<feature type="signal peptide" evidence="3">
    <location>
        <begin position="1"/>
        <end position="25"/>
    </location>
</feature>
<reference evidence="5" key="1">
    <citation type="journal article" date="2022" name="New Phytol.">
        <title>Evolutionary transition to the ectomycorrhizal habit in the genomes of a hyperdiverse lineage of mushroom-forming fungi.</title>
        <authorList>
            <person name="Looney B."/>
            <person name="Miyauchi S."/>
            <person name="Morin E."/>
            <person name="Drula E."/>
            <person name="Courty P.E."/>
            <person name="Kohler A."/>
            <person name="Kuo A."/>
            <person name="LaButti K."/>
            <person name="Pangilinan J."/>
            <person name="Lipzen A."/>
            <person name="Riley R."/>
            <person name="Andreopoulos W."/>
            <person name="He G."/>
            <person name="Johnson J."/>
            <person name="Nolan M."/>
            <person name="Tritt A."/>
            <person name="Barry K.W."/>
            <person name="Grigoriev I.V."/>
            <person name="Nagy L.G."/>
            <person name="Hibbett D."/>
            <person name="Henrissat B."/>
            <person name="Matheny P.B."/>
            <person name="Labbe J."/>
            <person name="Martin F.M."/>
        </authorList>
    </citation>
    <scope>NUCLEOTIDE SEQUENCE</scope>
    <source>
        <strain evidence="5">BPL690</strain>
    </source>
</reference>
<protein>
    <recommendedName>
        <fullName evidence="4">NAD(P)-binding domain-containing protein</fullName>
    </recommendedName>
</protein>
<comment type="similarity">
    <text evidence="2">Belongs to the NAD(P)-dependent epimerase/dehydratase family. Dihydroflavonol-4-reductase subfamily.</text>
</comment>
<dbReference type="EMBL" id="WTXG01000005">
    <property type="protein sequence ID" value="KAI0305657.1"/>
    <property type="molecule type" value="Genomic_DNA"/>
</dbReference>
<evidence type="ECO:0000256" key="3">
    <source>
        <dbReference type="SAM" id="SignalP"/>
    </source>
</evidence>
<dbReference type="AlphaFoldDB" id="A0AAD4M8B7"/>